<dbReference type="EMBL" id="CAJNOI010000225">
    <property type="protein sequence ID" value="CAF1195387.1"/>
    <property type="molecule type" value="Genomic_DNA"/>
</dbReference>
<dbReference type="InterPro" id="IPR028995">
    <property type="entry name" value="Glyco_hydro_57/38_cen_sf"/>
</dbReference>
<keyword evidence="7" id="KW-1015">Disulfide bond</keyword>
<dbReference type="GO" id="GO:0005764">
    <property type="term" value="C:lysosome"/>
    <property type="evidence" value="ECO:0007669"/>
    <property type="project" value="TreeGrafter"/>
</dbReference>
<evidence type="ECO:0000256" key="10">
    <source>
        <dbReference type="RuleBase" id="RU361199"/>
    </source>
</evidence>
<dbReference type="InterPro" id="IPR050843">
    <property type="entry name" value="Glycosyl_Hydrlase_38"/>
</dbReference>
<proteinExistence type="inferred from homology"/>
<dbReference type="InterPro" id="IPR011013">
    <property type="entry name" value="Gal_mutarotase_sf_dom"/>
</dbReference>
<dbReference type="InterPro" id="IPR000602">
    <property type="entry name" value="Glyco_hydro_38_N"/>
</dbReference>
<dbReference type="Gene3D" id="2.70.98.30">
    <property type="entry name" value="Golgi alpha-mannosidase II, domain 4"/>
    <property type="match status" value="1"/>
</dbReference>
<dbReference type="Pfam" id="PF21260">
    <property type="entry name" value="Laman-like_dom"/>
    <property type="match status" value="1"/>
</dbReference>
<evidence type="ECO:0000256" key="5">
    <source>
        <dbReference type="ARBA" id="ARBA00022801"/>
    </source>
</evidence>
<dbReference type="Gene3D" id="1.20.1270.50">
    <property type="entry name" value="Glycoside hydrolase family 38, central domain"/>
    <property type="match status" value="2"/>
</dbReference>
<dbReference type="PANTHER" id="PTHR11607">
    <property type="entry name" value="ALPHA-MANNOSIDASE"/>
    <property type="match status" value="1"/>
</dbReference>
<evidence type="ECO:0000256" key="3">
    <source>
        <dbReference type="ARBA" id="ARBA00012752"/>
    </source>
</evidence>
<dbReference type="InterPro" id="IPR016073">
    <property type="entry name" value="Skp1_comp_POZ"/>
</dbReference>
<evidence type="ECO:0000256" key="9">
    <source>
        <dbReference type="ARBA" id="ARBA00023295"/>
    </source>
</evidence>
<dbReference type="FunFam" id="2.70.98.30:FF:000003">
    <property type="entry name" value="Alpha-mannosidase"/>
    <property type="match status" value="1"/>
</dbReference>
<dbReference type="InterPro" id="IPR015341">
    <property type="entry name" value="Glyco_hydro_38_cen"/>
</dbReference>
<evidence type="ECO:0000259" key="11">
    <source>
        <dbReference type="SMART" id="SM00872"/>
    </source>
</evidence>
<dbReference type="Gene3D" id="3.30.710.10">
    <property type="entry name" value="Potassium Channel Kv1.1, Chain A"/>
    <property type="match status" value="1"/>
</dbReference>
<accession>A0A815PQT2</accession>
<organism evidence="13 14">
    <name type="scientific">Adineta steineri</name>
    <dbReference type="NCBI Taxonomy" id="433720"/>
    <lineage>
        <taxon>Eukaryota</taxon>
        <taxon>Metazoa</taxon>
        <taxon>Spiralia</taxon>
        <taxon>Gnathifera</taxon>
        <taxon>Rotifera</taxon>
        <taxon>Eurotatoria</taxon>
        <taxon>Bdelloidea</taxon>
        <taxon>Adinetida</taxon>
        <taxon>Adinetidae</taxon>
        <taxon>Adineta</taxon>
    </lineage>
</organism>
<sequence>MKIVSNDGQEFDIDSDIAKQSTMLKMFFDDECLNSIIECSDGPIPLPNVKGSLQKPISLKSLNKCGYDACTLGDATKLNVHLVPHSHDDVGFVKTLDEYYYGSRSDLQHAGVQYILDSVVLALDENPDRRFIYVEIAFFYRWWLQQTDEIRNKVKDFVNSGRLEFISGGWCMNDEGTTHYNSIIDQHSLGLEFLNDQFGECGRPKIGWQIDPFGHSREQASLLAQMGFDGLFFGRADYQDLQKRNTTKSMEMIWKASANLDRQSWLFTGILPRRYSTPATFSFDFIAPDDPIIDNINLPDYNVPERVQTFIQTAQNESMEYATNHIIMTFGGDFQYQNALANYKNLDKLIKYVNDQQINGSNVNVFYSTPSCYLYALNKVNRSWITKTDDFFPHAHHPHGFWTGYFTSRPALKRFERYSNNILQVIRQLNTFSNSQLRNQIFSLSEAMAIAQHHDAVSGTEKQHVANDYAQRLSIGIDAALNVINTAYSKLLIKDNQSTTTEIQQFLCQLTNISECLPIENAKQFTVILWNPIIHPVVGYLRVPVTRSYTVRDSSGQIRSELVPVSNSTKTIPGRMSNATNQLIFKYNLPALGFNTYYFEANEEEEEKFEITKNEICILQNQNFRIEIDEQGNLKRIINLQKNINITFLNQGFYWYQSYSGNNSQFDFQASGAYIFRPLTQDAKPISTKRSLKCIKSELVQTAIIIFNEWISQEINLYDEGEDIEIEWTVGPIPIEDNLGKEIILRYDTDIKSQSKYYTDANGREVLQRIRNYRPTYNYTITEPVSGNYYPVNSRIWINETNRQFTILTDRSEGGASLIDGSIELMIHRRLLYDDNLGVGEALNESAFGQGLVVRGKHFLNIDLPQTSALYHRIHSQELFMSPLVTYALINSSYMNYSNLYRQTWSALSDILPSNIHLLTLDRLNEKQYLIRLEHYFELNEDEKYSYPTKINLQSIFKSIGIIEKILELTLDANLELSQMNRLHWLTDNDELLLQTNDSTKQHSLVDTNIILNPMQIRTFRITIV</sequence>
<dbReference type="SUPFAM" id="SSF88688">
    <property type="entry name" value="Families 57/38 glycoside transferase middle domain"/>
    <property type="match status" value="1"/>
</dbReference>
<dbReference type="Pfam" id="PF01074">
    <property type="entry name" value="Glyco_hydro_38N"/>
    <property type="match status" value="1"/>
</dbReference>
<dbReference type="FunFam" id="1.20.1270.50:FF:000002">
    <property type="entry name" value="Alpha-mannosidase"/>
    <property type="match status" value="1"/>
</dbReference>
<keyword evidence="4 10" id="KW-0479">Metal-binding</keyword>
<dbReference type="SMART" id="SM00872">
    <property type="entry name" value="Alpha-mann_mid"/>
    <property type="match status" value="1"/>
</dbReference>
<dbReference type="FunFam" id="3.20.110.10:FF:000001">
    <property type="entry name" value="Alpha-mannosidase"/>
    <property type="match status" value="1"/>
</dbReference>
<gene>
    <name evidence="12" type="ORF">BJG266_LOCUS26581</name>
    <name evidence="13" type="ORF">QVE165_LOCUS40415</name>
</gene>
<name>A0A815PQT2_9BILA</name>
<dbReference type="InterPro" id="IPR011333">
    <property type="entry name" value="SKP1/BTB/POZ_sf"/>
</dbReference>
<dbReference type="OrthoDB" id="2016903at2759"/>
<reference evidence="13" key="1">
    <citation type="submission" date="2021-02" db="EMBL/GenBank/DDBJ databases">
        <authorList>
            <person name="Nowell W R."/>
        </authorList>
    </citation>
    <scope>NUCLEOTIDE SEQUENCE</scope>
</reference>
<evidence type="ECO:0000313" key="14">
    <source>
        <dbReference type="Proteomes" id="UP000663832"/>
    </source>
</evidence>
<keyword evidence="9 10" id="KW-0326">Glycosidase</keyword>
<dbReference type="GO" id="GO:0004559">
    <property type="term" value="F:alpha-mannosidase activity"/>
    <property type="evidence" value="ECO:0007669"/>
    <property type="project" value="UniProtKB-EC"/>
</dbReference>
<dbReference type="InterPro" id="IPR013780">
    <property type="entry name" value="Glyco_hydro_b"/>
</dbReference>
<dbReference type="InterPro" id="IPR048534">
    <property type="entry name" value="Man2a1-like_dom"/>
</dbReference>
<evidence type="ECO:0000313" key="13">
    <source>
        <dbReference type="EMBL" id="CAF1452951.1"/>
    </source>
</evidence>
<dbReference type="Gene3D" id="2.60.40.1360">
    <property type="match status" value="1"/>
</dbReference>
<dbReference type="InterPro" id="IPR011330">
    <property type="entry name" value="Glyco_hydro/deAcase_b/a-brl"/>
</dbReference>
<dbReference type="SUPFAM" id="SSF74650">
    <property type="entry name" value="Galactose mutarotase-like"/>
    <property type="match status" value="1"/>
</dbReference>
<dbReference type="GO" id="GO:0030246">
    <property type="term" value="F:carbohydrate binding"/>
    <property type="evidence" value="ECO:0007669"/>
    <property type="project" value="InterPro"/>
</dbReference>
<dbReference type="Gene3D" id="2.60.40.1180">
    <property type="entry name" value="Golgi alpha-mannosidase II"/>
    <property type="match status" value="1"/>
</dbReference>
<evidence type="ECO:0000256" key="7">
    <source>
        <dbReference type="ARBA" id="ARBA00023157"/>
    </source>
</evidence>
<dbReference type="CDD" id="cd10810">
    <property type="entry name" value="GH38N_AMII_LAM_like"/>
    <property type="match status" value="1"/>
</dbReference>
<comment type="cofactor">
    <cofactor evidence="10">
        <name>Zn(2+)</name>
        <dbReference type="ChEBI" id="CHEBI:29105"/>
    </cofactor>
    <text evidence="10">Binds 1 zinc ion per subunit.</text>
</comment>
<dbReference type="InterPro" id="IPR027291">
    <property type="entry name" value="Glyco_hydro_38_N_sf"/>
</dbReference>
<dbReference type="PANTHER" id="PTHR11607:SF3">
    <property type="entry name" value="LYSOSOMAL ALPHA-MANNOSIDASE"/>
    <property type="match status" value="1"/>
</dbReference>
<evidence type="ECO:0000256" key="4">
    <source>
        <dbReference type="ARBA" id="ARBA00022723"/>
    </source>
</evidence>
<dbReference type="Pfam" id="PF09261">
    <property type="entry name" value="Alpha-mann_mid"/>
    <property type="match status" value="1"/>
</dbReference>
<dbReference type="Proteomes" id="UP000663832">
    <property type="component" value="Unassembled WGS sequence"/>
</dbReference>
<dbReference type="GO" id="GO:0006511">
    <property type="term" value="P:ubiquitin-dependent protein catabolic process"/>
    <property type="evidence" value="ECO:0007669"/>
    <property type="project" value="InterPro"/>
</dbReference>
<comment type="caution">
    <text evidence="13">The sequence shown here is derived from an EMBL/GenBank/DDBJ whole genome shotgun (WGS) entry which is preliminary data.</text>
</comment>
<dbReference type="AlphaFoldDB" id="A0A815PQT2"/>
<keyword evidence="5 10" id="KW-0378">Hydrolase</keyword>
<dbReference type="GO" id="GO:0006013">
    <property type="term" value="P:mannose metabolic process"/>
    <property type="evidence" value="ECO:0007669"/>
    <property type="project" value="InterPro"/>
</dbReference>
<dbReference type="Pfam" id="PF07748">
    <property type="entry name" value="Glyco_hydro_38C"/>
    <property type="match status" value="1"/>
</dbReference>
<evidence type="ECO:0000256" key="1">
    <source>
        <dbReference type="ARBA" id="ARBA00000365"/>
    </source>
</evidence>
<evidence type="ECO:0000256" key="8">
    <source>
        <dbReference type="ARBA" id="ARBA00023180"/>
    </source>
</evidence>
<evidence type="ECO:0000256" key="6">
    <source>
        <dbReference type="ARBA" id="ARBA00022833"/>
    </source>
</evidence>
<keyword evidence="8" id="KW-0325">Glycoprotein</keyword>
<dbReference type="Pfam" id="PF03931">
    <property type="entry name" value="Skp1_POZ"/>
    <property type="match status" value="1"/>
</dbReference>
<comment type="catalytic activity">
    <reaction evidence="1">
        <text>Hydrolysis of terminal, non-reducing alpha-D-mannose residues in alpha-D-mannosides.</text>
        <dbReference type="EC" id="3.2.1.24"/>
    </reaction>
</comment>
<feature type="domain" description="Glycoside hydrolase family 38 central" evidence="11">
    <location>
        <begin position="400"/>
        <end position="473"/>
    </location>
</feature>
<dbReference type="FunFam" id="1.20.1270.50:FF:000003">
    <property type="entry name" value="Alpha-mannosidase"/>
    <property type="match status" value="1"/>
</dbReference>
<dbReference type="Proteomes" id="UP000663877">
    <property type="component" value="Unassembled WGS sequence"/>
</dbReference>
<evidence type="ECO:0000313" key="12">
    <source>
        <dbReference type="EMBL" id="CAF1195387.1"/>
    </source>
</evidence>
<dbReference type="InterPro" id="IPR011682">
    <property type="entry name" value="Glyco_hydro_38_C"/>
</dbReference>
<dbReference type="GO" id="GO:0046872">
    <property type="term" value="F:metal ion binding"/>
    <property type="evidence" value="ECO:0007669"/>
    <property type="project" value="UniProtKB-KW"/>
</dbReference>
<keyword evidence="6 10" id="KW-0862">Zinc</keyword>
<comment type="similarity">
    <text evidence="2 10">Belongs to the glycosyl hydrolase 38 family.</text>
</comment>
<evidence type="ECO:0000256" key="2">
    <source>
        <dbReference type="ARBA" id="ARBA00009792"/>
    </source>
</evidence>
<keyword evidence="14" id="KW-1185">Reference proteome</keyword>
<dbReference type="EC" id="3.2.1.-" evidence="10"/>
<dbReference type="Gene3D" id="3.20.110.10">
    <property type="entry name" value="Glycoside hydrolase 38, N terminal domain"/>
    <property type="match status" value="1"/>
</dbReference>
<dbReference type="EMBL" id="CAJNOM010000465">
    <property type="protein sequence ID" value="CAF1452951.1"/>
    <property type="molecule type" value="Genomic_DNA"/>
</dbReference>
<dbReference type="InterPro" id="IPR037094">
    <property type="entry name" value="Glyco_hydro_38_cen_sf"/>
</dbReference>
<protein>
    <recommendedName>
        <fullName evidence="3 10">Alpha-mannosidase</fullName>
        <ecNumber evidence="10">3.2.1.-</ecNumber>
    </recommendedName>
</protein>
<dbReference type="SUPFAM" id="SSF88713">
    <property type="entry name" value="Glycoside hydrolase/deacetylase"/>
    <property type="match status" value="1"/>
</dbReference>
<dbReference type="SUPFAM" id="SSF54695">
    <property type="entry name" value="POZ domain"/>
    <property type="match status" value="1"/>
</dbReference>